<dbReference type="SMART" id="SM00028">
    <property type="entry name" value="TPR"/>
    <property type="match status" value="5"/>
</dbReference>
<evidence type="ECO:0008006" key="10">
    <source>
        <dbReference type="Google" id="ProtNLM"/>
    </source>
</evidence>
<keyword evidence="3" id="KW-0677">Repeat</keyword>
<proteinExistence type="inferred from homology"/>
<dbReference type="SUPFAM" id="SSF48452">
    <property type="entry name" value="TPR-like"/>
    <property type="match status" value="2"/>
</dbReference>
<evidence type="ECO:0000256" key="1">
    <source>
        <dbReference type="ARBA" id="ARBA00004496"/>
    </source>
</evidence>
<dbReference type="InterPro" id="IPR051476">
    <property type="entry name" value="Bac_ResReg_Asp_Phosphatase"/>
</dbReference>
<dbReference type="Proteomes" id="UP001231616">
    <property type="component" value="Unassembled WGS sequence"/>
</dbReference>
<evidence type="ECO:0000256" key="2">
    <source>
        <dbReference type="ARBA" id="ARBA00022490"/>
    </source>
</evidence>
<evidence type="ECO:0000313" key="8">
    <source>
        <dbReference type="EMBL" id="MDP4536181.1"/>
    </source>
</evidence>
<dbReference type="RefSeq" id="WP_305893445.1">
    <property type="nucleotide sequence ID" value="NZ_JAUZVZ010000009.1"/>
</dbReference>
<dbReference type="InterPro" id="IPR019734">
    <property type="entry name" value="TPR_rpt"/>
</dbReference>
<dbReference type="InterPro" id="IPR011990">
    <property type="entry name" value="TPR-like_helical_dom_sf"/>
</dbReference>
<evidence type="ECO:0000256" key="7">
    <source>
        <dbReference type="SAM" id="Phobius"/>
    </source>
</evidence>
<keyword evidence="9" id="KW-1185">Reference proteome</keyword>
<dbReference type="PROSITE" id="PS50005">
    <property type="entry name" value="TPR"/>
    <property type="match status" value="1"/>
</dbReference>
<dbReference type="PANTHER" id="PTHR46630:SF1">
    <property type="entry name" value="TETRATRICOPEPTIDE REPEAT PROTEIN 29"/>
    <property type="match status" value="1"/>
</dbReference>
<keyword evidence="2" id="KW-0963">Cytoplasm</keyword>
<dbReference type="Gene3D" id="1.25.40.10">
    <property type="entry name" value="Tetratricopeptide repeat domain"/>
    <property type="match status" value="2"/>
</dbReference>
<evidence type="ECO:0000256" key="3">
    <source>
        <dbReference type="ARBA" id="ARBA00022737"/>
    </source>
</evidence>
<organism evidence="8 9">
    <name type="scientific">Alkalimonas collagenimarina</name>
    <dbReference type="NCBI Taxonomy" id="400390"/>
    <lineage>
        <taxon>Bacteria</taxon>
        <taxon>Pseudomonadati</taxon>
        <taxon>Pseudomonadota</taxon>
        <taxon>Gammaproteobacteria</taxon>
        <taxon>Alkalimonas</taxon>
    </lineage>
</organism>
<comment type="similarity">
    <text evidence="5">Belongs to the Rap family.</text>
</comment>
<keyword evidence="4 6" id="KW-0802">TPR repeat</keyword>
<evidence type="ECO:0000256" key="6">
    <source>
        <dbReference type="PROSITE-ProRule" id="PRU00339"/>
    </source>
</evidence>
<reference evidence="8 9" key="1">
    <citation type="submission" date="2023-08" db="EMBL/GenBank/DDBJ databases">
        <authorList>
            <person name="Joshi A."/>
            <person name="Thite S."/>
        </authorList>
    </citation>
    <scope>NUCLEOTIDE SEQUENCE [LARGE SCALE GENOMIC DNA]</scope>
    <source>
        <strain evidence="8 9">AC40</strain>
    </source>
</reference>
<comment type="subcellular location">
    <subcellularLocation>
        <location evidence="1">Cytoplasm</location>
    </subcellularLocation>
</comment>
<dbReference type="PANTHER" id="PTHR46630">
    <property type="entry name" value="TETRATRICOPEPTIDE REPEAT PROTEIN 29"/>
    <property type="match status" value="1"/>
</dbReference>
<feature type="repeat" description="TPR" evidence="6">
    <location>
        <begin position="226"/>
        <end position="259"/>
    </location>
</feature>
<evidence type="ECO:0000313" key="9">
    <source>
        <dbReference type="Proteomes" id="UP001231616"/>
    </source>
</evidence>
<accession>A0ABT9GYP6</accession>
<gene>
    <name evidence="8" type="ORF">Q3O60_08280</name>
</gene>
<sequence length="473" mass="55072">MKAIRQLLLLIWVGLLSLSLNASQDVPLGAPLWLQQVIEQHRQQPEAMLQLLLQHEDEIPQLPLHVQRSAHQQFSTLYGMMGQHAEQSSYARKGLAMDDGADALRIELLYNLGFATEMQGNLLLAQQYYQQGTELATQLEKQSLLLMGQINQAAILSAQEHYQEALALLKEVYQQSKELADEEVVAEINAELGLLYATLGFEEEALQFLDTAYAIYKAMKWRKSKIAVLYNLARTYGYIEQYDQAFSTYQRMLEVSQQYNDQMNLYYGYLGLAITSHEAGRANTALNYINKAEEYLHLMQAPMTHAVHLYEKARIYNGLQQNTLALQQLILARQQLENIEDSERDSIHLNIQFMQAHLYAKQGQFEQAYETLELFFYNFQDRFTQDNELAITSLQLNFEREREQAERTLLLKDNELQALRLQEVERKRQLQWLWTALFASTTLVLMTLLLWQWQRRRRTQPMPSTNQEDTKSL</sequence>
<evidence type="ECO:0000256" key="5">
    <source>
        <dbReference type="ARBA" id="ARBA00038253"/>
    </source>
</evidence>
<comment type="caution">
    <text evidence="8">The sequence shown here is derived from an EMBL/GenBank/DDBJ whole genome shotgun (WGS) entry which is preliminary data.</text>
</comment>
<dbReference type="EMBL" id="JAUZVZ010000009">
    <property type="protein sequence ID" value="MDP4536181.1"/>
    <property type="molecule type" value="Genomic_DNA"/>
</dbReference>
<keyword evidence="7" id="KW-1133">Transmembrane helix</keyword>
<name>A0ABT9GYP6_9GAMM</name>
<protein>
    <recommendedName>
        <fullName evidence="10">Tetratricopeptide repeat protein</fullName>
    </recommendedName>
</protein>
<feature type="transmembrane region" description="Helical" evidence="7">
    <location>
        <begin position="432"/>
        <end position="451"/>
    </location>
</feature>
<evidence type="ECO:0000256" key="4">
    <source>
        <dbReference type="ARBA" id="ARBA00022803"/>
    </source>
</evidence>
<keyword evidence="7" id="KW-0472">Membrane</keyword>
<keyword evidence="7" id="KW-0812">Transmembrane</keyword>